<gene>
    <name evidence="3" type="ORF">CDA63_03280</name>
</gene>
<dbReference type="EMBL" id="NIRR01000003">
    <property type="protein sequence ID" value="OWP64414.1"/>
    <property type="molecule type" value="Genomic_DNA"/>
</dbReference>
<evidence type="ECO:0000313" key="4">
    <source>
        <dbReference type="Proteomes" id="UP000197277"/>
    </source>
</evidence>
<proteinExistence type="predicted"/>
<dbReference type="Proteomes" id="UP000197277">
    <property type="component" value="Unassembled WGS sequence"/>
</dbReference>
<feature type="transmembrane region" description="Helical" evidence="1">
    <location>
        <begin position="220"/>
        <end position="246"/>
    </location>
</feature>
<feature type="transmembrane region" description="Helical" evidence="1">
    <location>
        <begin position="266"/>
        <end position="289"/>
    </location>
</feature>
<keyword evidence="1" id="KW-0812">Transmembrane</keyword>
<keyword evidence="4" id="KW-1185">Reference proteome</keyword>
<organism evidence="3 4">
    <name type="scientific">Hymenobacter amundsenii</name>
    <dbReference type="NCBI Taxonomy" id="2006685"/>
    <lineage>
        <taxon>Bacteria</taxon>
        <taxon>Pseudomonadati</taxon>
        <taxon>Bacteroidota</taxon>
        <taxon>Cytophagia</taxon>
        <taxon>Cytophagales</taxon>
        <taxon>Hymenobacteraceae</taxon>
        <taxon>Hymenobacter</taxon>
    </lineage>
</organism>
<keyword evidence="1" id="KW-0472">Membrane</keyword>
<evidence type="ECO:0000313" key="3">
    <source>
        <dbReference type="EMBL" id="OWP64414.1"/>
    </source>
</evidence>
<comment type="caution">
    <text evidence="3">The sequence shown here is derived from an EMBL/GenBank/DDBJ whole genome shotgun (WGS) entry which is preliminary data.</text>
</comment>
<feature type="transmembrane region" description="Helical" evidence="1">
    <location>
        <begin position="139"/>
        <end position="161"/>
    </location>
</feature>
<name>A0A246FRL7_9BACT</name>
<feature type="transmembrane region" description="Helical" evidence="1">
    <location>
        <begin position="173"/>
        <end position="199"/>
    </location>
</feature>
<feature type="transmembrane region" description="Helical" evidence="1">
    <location>
        <begin position="82"/>
        <end position="104"/>
    </location>
</feature>
<dbReference type="PANTHER" id="PTHR33133:SF1">
    <property type="entry name" value="EXPRESSED PROTEIN-RELATED"/>
    <property type="match status" value="1"/>
</dbReference>
<dbReference type="Pfam" id="PF25231">
    <property type="entry name" value="DUF7847"/>
    <property type="match status" value="1"/>
</dbReference>
<reference evidence="3 4" key="1">
    <citation type="submission" date="2017-06" db="EMBL/GenBank/DDBJ databases">
        <title>Hymenobacter amundsenii sp. nov. isolated from regoliths in Antarctica.</title>
        <authorList>
            <person name="Sedlacek I."/>
            <person name="Kralova S."/>
            <person name="Pantucek R."/>
            <person name="Svec P."/>
            <person name="Holochova P."/>
            <person name="Stankova E."/>
            <person name="Vrbovska V."/>
            <person name="Busse H.-J."/>
        </authorList>
    </citation>
    <scope>NUCLEOTIDE SEQUENCE [LARGE SCALE GENOMIC DNA]</scope>
    <source>
        <strain evidence="3 4">CCM 8682</strain>
    </source>
</reference>
<feature type="transmembrane region" description="Helical" evidence="1">
    <location>
        <begin position="38"/>
        <end position="62"/>
    </location>
</feature>
<protein>
    <recommendedName>
        <fullName evidence="2">DUF7847 domain-containing protein</fullName>
    </recommendedName>
</protein>
<dbReference type="PANTHER" id="PTHR33133">
    <property type="entry name" value="OS08G0107100 PROTEIN-RELATED"/>
    <property type="match status" value="1"/>
</dbReference>
<feature type="domain" description="DUF7847" evidence="2">
    <location>
        <begin position="132"/>
        <end position="271"/>
    </location>
</feature>
<dbReference type="OrthoDB" id="1049480at2"/>
<evidence type="ECO:0000259" key="2">
    <source>
        <dbReference type="Pfam" id="PF25231"/>
    </source>
</evidence>
<keyword evidence="1" id="KW-1133">Transmembrane helix</keyword>
<evidence type="ECO:0000256" key="1">
    <source>
        <dbReference type="SAM" id="Phobius"/>
    </source>
</evidence>
<sequence>MKPTFTQAADFRQQRDFSQKIGSTFEFLGAHWRPLGKCLLYFVLPLSLILGVGLGLLTNTIWNVAGQAQTNPGVLKSGAALGASYFSGFGLAMLGGVLAFLMAVSTVHSYVRLLLTTEPAVAPTPAEVWVEIRSRLGRLLLACLLLFGVYAGIMLVVGLVVGGSMAAGGGPFVFLLVLILMPLLLYLLVPLTLYFPVLWLEDEGLFAALRRCYYLVKGKWWATFGLFVIAGMIQGMMSFIFVLPQYAVLFGKMLHIPGLDSDLTGMVAQTLYASGTMLLYPVSLLAMIFQYFNLVERKEGLGLLSRIANLGSGLAPAVENATFRPDDEGNY</sequence>
<dbReference type="AlphaFoldDB" id="A0A246FRL7"/>
<dbReference type="InterPro" id="IPR057169">
    <property type="entry name" value="DUF7847"/>
</dbReference>
<dbReference type="RefSeq" id="WP_088463023.1">
    <property type="nucleotide sequence ID" value="NZ_NIRR01000003.1"/>
</dbReference>
<accession>A0A246FRL7</accession>